<dbReference type="Proteomes" id="UP000005808">
    <property type="component" value="Unassembled WGS sequence"/>
</dbReference>
<sequence>MTLRSAQRLARWPHARGAGAMMSMCEACAQIRPGSTGGTGHPRLLLTDTQRIKPRGQPAITFATYTCADCGCRWRHESDKNGKGPGWSVQPAD</sequence>
<proteinExistence type="predicted"/>
<comment type="caution">
    <text evidence="1">The sequence shown here is derived from an EMBL/GenBank/DDBJ whole genome shotgun (WGS) entry which is preliminary data.</text>
</comment>
<accession>H1SGM5</accession>
<dbReference type="EMBL" id="AHJE01000133">
    <property type="protein sequence ID" value="EHP38351.1"/>
    <property type="molecule type" value="Genomic_DNA"/>
</dbReference>
<dbReference type="PATRIC" id="fig|1127483.3.peg.7524"/>
<evidence type="ECO:0000313" key="1">
    <source>
        <dbReference type="EMBL" id="EHP38351.1"/>
    </source>
</evidence>
<name>H1SGM5_9BURK</name>
<organism evidence="1 2">
    <name type="scientific">Cupriavidus basilensis OR16</name>
    <dbReference type="NCBI Taxonomy" id="1127483"/>
    <lineage>
        <taxon>Bacteria</taxon>
        <taxon>Pseudomonadati</taxon>
        <taxon>Pseudomonadota</taxon>
        <taxon>Betaproteobacteria</taxon>
        <taxon>Burkholderiales</taxon>
        <taxon>Burkholderiaceae</taxon>
        <taxon>Cupriavidus</taxon>
    </lineage>
</organism>
<gene>
    <name evidence="1" type="ORF">OR16_37790</name>
</gene>
<evidence type="ECO:0000313" key="2">
    <source>
        <dbReference type="Proteomes" id="UP000005808"/>
    </source>
</evidence>
<dbReference type="AlphaFoldDB" id="H1SGM5"/>
<reference evidence="1 2" key="1">
    <citation type="journal article" date="2012" name="J. Bacteriol.">
        <title>De Novo Genome Project of Cupriavidus basilensis OR16.</title>
        <authorList>
            <person name="Cserhati M."/>
            <person name="Kriszt B."/>
            <person name="Szoboszlay S."/>
            <person name="Toth A."/>
            <person name="Szabo I."/>
            <person name="Tancsics A."/>
            <person name="Nagy I."/>
            <person name="Horvath B."/>
            <person name="Nagy I."/>
            <person name="Kukolya J."/>
        </authorList>
    </citation>
    <scope>NUCLEOTIDE SEQUENCE [LARGE SCALE GENOMIC DNA]</scope>
    <source>
        <strain evidence="1 2">OR16</strain>
    </source>
</reference>
<dbReference type="RefSeq" id="WP_006163544.1">
    <property type="nucleotide sequence ID" value="NZ_AHJE01000133.1"/>
</dbReference>
<protein>
    <submittedName>
        <fullName evidence="1">Uncharacterized protein</fullName>
    </submittedName>
</protein>